<gene>
    <name evidence="1" type="ORF">E4K67_17290</name>
</gene>
<proteinExistence type="predicted"/>
<evidence type="ECO:0000313" key="1">
    <source>
        <dbReference type="EMBL" id="TGE36854.1"/>
    </source>
</evidence>
<evidence type="ECO:0000313" key="2">
    <source>
        <dbReference type="Proteomes" id="UP000298460"/>
    </source>
</evidence>
<dbReference type="RefSeq" id="WP_135548901.1">
    <property type="nucleotide sequence ID" value="NZ_SPQQ01000006.1"/>
</dbReference>
<dbReference type="OrthoDB" id="9780211at2"/>
<protein>
    <submittedName>
        <fullName evidence="1">Uncharacterized protein</fullName>
    </submittedName>
</protein>
<name>A0A4Z0R2M2_9FIRM</name>
<reference evidence="1 2" key="1">
    <citation type="submission" date="2019-03" db="EMBL/GenBank/DDBJ databases">
        <title>Draft Genome Sequence of Desulfosporosinus fructosivorans Strain 63.6F, Isolated from Marine Sediment in the Baltic Sea.</title>
        <authorList>
            <person name="Hausmann B."/>
            <person name="Vandieken V."/>
            <person name="Pjevac P."/>
            <person name="Schreck K."/>
            <person name="Herbold C.W."/>
            <person name="Loy A."/>
        </authorList>
    </citation>
    <scope>NUCLEOTIDE SEQUENCE [LARGE SCALE GENOMIC DNA]</scope>
    <source>
        <strain evidence="1 2">63.6F</strain>
    </source>
</reference>
<organism evidence="1 2">
    <name type="scientific">Desulfosporosinus fructosivorans</name>
    <dbReference type="NCBI Taxonomy" id="2018669"/>
    <lineage>
        <taxon>Bacteria</taxon>
        <taxon>Bacillati</taxon>
        <taxon>Bacillota</taxon>
        <taxon>Clostridia</taxon>
        <taxon>Eubacteriales</taxon>
        <taxon>Desulfitobacteriaceae</taxon>
        <taxon>Desulfosporosinus</taxon>
    </lineage>
</organism>
<sequence length="92" mass="10534">MDKTPLEAWIEKWGTNLDWEAKDKLREAVEEMVLGEPERMTVEECSNCTTEVSIPAYRASLCPECGERILPCNECEEACNWMGETGCSRFPR</sequence>
<accession>A0A4Z0R2M2</accession>
<dbReference type="Proteomes" id="UP000298460">
    <property type="component" value="Unassembled WGS sequence"/>
</dbReference>
<keyword evidence="2" id="KW-1185">Reference proteome</keyword>
<comment type="caution">
    <text evidence="1">The sequence shown here is derived from an EMBL/GenBank/DDBJ whole genome shotgun (WGS) entry which is preliminary data.</text>
</comment>
<dbReference type="AlphaFoldDB" id="A0A4Z0R2M2"/>
<dbReference type="EMBL" id="SPQQ01000006">
    <property type="protein sequence ID" value="TGE36854.1"/>
    <property type="molecule type" value="Genomic_DNA"/>
</dbReference>